<dbReference type="EMBL" id="CVQI01010446">
    <property type="protein sequence ID" value="CRK19859.1"/>
    <property type="molecule type" value="Genomic_DNA"/>
</dbReference>
<dbReference type="InterPro" id="IPR009057">
    <property type="entry name" value="Homeodomain-like_sf"/>
</dbReference>
<dbReference type="STRING" id="100787.A0A0G4M0F3"/>
<protein>
    <recommendedName>
        <fullName evidence="6">Myb-like domain-containing protein</fullName>
    </recommendedName>
</protein>
<evidence type="ECO:0000313" key="3">
    <source>
        <dbReference type="EMBL" id="CRK27295.1"/>
    </source>
</evidence>
<evidence type="ECO:0000313" key="5">
    <source>
        <dbReference type="Proteomes" id="UP000045706"/>
    </source>
</evidence>
<feature type="region of interest" description="Disordered" evidence="1">
    <location>
        <begin position="548"/>
        <end position="567"/>
    </location>
</feature>
<feature type="compositionally biased region" description="Basic and acidic residues" evidence="1">
    <location>
        <begin position="1"/>
        <end position="15"/>
    </location>
</feature>
<proteinExistence type="predicted"/>
<feature type="compositionally biased region" description="Polar residues" evidence="1">
    <location>
        <begin position="201"/>
        <end position="211"/>
    </location>
</feature>
<feature type="compositionally biased region" description="Basic residues" evidence="1">
    <location>
        <begin position="549"/>
        <end position="558"/>
    </location>
</feature>
<organism evidence="3 4">
    <name type="scientific">Verticillium longisporum</name>
    <name type="common">Verticillium dahliae var. longisporum</name>
    <dbReference type="NCBI Taxonomy" id="100787"/>
    <lineage>
        <taxon>Eukaryota</taxon>
        <taxon>Fungi</taxon>
        <taxon>Dikarya</taxon>
        <taxon>Ascomycota</taxon>
        <taxon>Pezizomycotina</taxon>
        <taxon>Sordariomycetes</taxon>
        <taxon>Hypocreomycetidae</taxon>
        <taxon>Glomerellales</taxon>
        <taxon>Plectosphaerellaceae</taxon>
        <taxon>Verticillium</taxon>
    </lineage>
</organism>
<accession>A0A0G4M0F3</accession>
<feature type="region of interest" description="Disordered" evidence="1">
    <location>
        <begin position="1"/>
        <end position="97"/>
    </location>
</feature>
<feature type="compositionally biased region" description="Basic and acidic residues" evidence="1">
    <location>
        <begin position="37"/>
        <end position="52"/>
    </location>
</feature>
<evidence type="ECO:0000256" key="1">
    <source>
        <dbReference type="SAM" id="MobiDB-lite"/>
    </source>
</evidence>
<feature type="region of interest" description="Disordered" evidence="1">
    <location>
        <begin position="385"/>
        <end position="493"/>
    </location>
</feature>
<gene>
    <name evidence="3" type="ORF">BN1708_014751</name>
    <name evidence="2" type="ORF">BN1723_011990</name>
</gene>
<feature type="region of interest" description="Disordered" evidence="1">
    <location>
        <begin position="196"/>
        <end position="216"/>
    </location>
</feature>
<evidence type="ECO:0008006" key="6">
    <source>
        <dbReference type="Google" id="ProtNLM"/>
    </source>
</evidence>
<sequence>MQVSLDRIEFYEPDPKAPNLPRLSTLAIPRNEVLSAPDERAEQPRLCGKDPTWEGVIVISDNDGSDGESSSDGDARSSTSRPRPEKQASLPNGCVSPRTISKFPVGPIFDRVNHLLVDANLQPAEKLRADAASSYDRGFPLMQCTLQTPSSSPQQTLFPAPGAPAFEDDTNMQRTQSPSMPLSGTAYDTLHLLSRHAGSLPHSSGNTSRGSSVEPDIEAQERWLLPSPSDRQVLDQIIDGTADKGGPCHATAVDTNEGMPALASSLPVSSLVSHLSPSMCVGLQLVQPNSQDTRRAQEDTISPCTTGNTFYDLEDSVTSTGPSPCGTSPVSTPTTIPRLQARTHDPISPLRLRRTRSARPTHSTPQRYSARLRAISRNALGARFQHKANHDSDSNDGSSSEDGSDNDTSYTTRSINCIEERSNDGLDGDVMPAPKRRKSSSPQVVAAQRRTLRQASRLSAAGANTCATGNARTRGIATPSSSSHQSSDRDSVTDRSVARFEEWPLQDVALKRVTVNGVATFQLQFSWDRRADHRRDHRITETRDPWCSARKRHKKKHASSSGRPFTKDEDHCLMRLKEEDERLSWTKIHELFTKSYPGRTKGSLQVHYCTKLKGKSDSLIMLN</sequence>
<feature type="compositionally biased region" description="Polar residues" evidence="1">
    <location>
        <begin position="316"/>
        <end position="337"/>
    </location>
</feature>
<evidence type="ECO:0000313" key="2">
    <source>
        <dbReference type="EMBL" id="CRK19859.1"/>
    </source>
</evidence>
<dbReference type="AlphaFoldDB" id="A0A0G4M0F3"/>
<reference evidence="4 5" key="1">
    <citation type="submission" date="2015-05" db="EMBL/GenBank/DDBJ databases">
        <authorList>
            <person name="Fogelqvist Johan"/>
        </authorList>
    </citation>
    <scope>NUCLEOTIDE SEQUENCE [LARGE SCALE GENOMIC DNA]</scope>
    <source>
        <strain evidence="3">VL1</strain>
        <strain evidence="2">VL2</strain>
    </source>
</reference>
<name>A0A0G4M0F3_VERLO</name>
<dbReference type="Proteomes" id="UP000044602">
    <property type="component" value="Unassembled WGS sequence"/>
</dbReference>
<feature type="region of interest" description="Disordered" evidence="1">
    <location>
        <begin position="312"/>
        <end position="370"/>
    </location>
</feature>
<evidence type="ECO:0000313" key="4">
    <source>
        <dbReference type="Proteomes" id="UP000044602"/>
    </source>
</evidence>
<keyword evidence="4" id="KW-1185">Reference proteome</keyword>
<dbReference type="Proteomes" id="UP000045706">
    <property type="component" value="Unassembled WGS sequence"/>
</dbReference>
<dbReference type="SUPFAM" id="SSF46689">
    <property type="entry name" value="Homeodomain-like"/>
    <property type="match status" value="1"/>
</dbReference>
<feature type="compositionally biased region" description="Low complexity" evidence="1">
    <location>
        <begin position="460"/>
        <end position="485"/>
    </location>
</feature>
<dbReference type="EMBL" id="CVQH01020352">
    <property type="protein sequence ID" value="CRK27295.1"/>
    <property type="molecule type" value="Genomic_DNA"/>
</dbReference>